<organism evidence="2 3">
    <name type="scientific">Hydrogenophaga laconesensis</name>
    <dbReference type="NCBI Taxonomy" id="1805971"/>
    <lineage>
        <taxon>Bacteria</taxon>
        <taxon>Pseudomonadati</taxon>
        <taxon>Pseudomonadota</taxon>
        <taxon>Betaproteobacteria</taxon>
        <taxon>Burkholderiales</taxon>
        <taxon>Comamonadaceae</taxon>
        <taxon>Hydrogenophaga</taxon>
    </lineage>
</organism>
<protein>
    <submittedName>
        <fullName evidence="2">Acyl dehydratase</fullName>
    </submittedName>
</protein>
<dbReference type="EMBL" id="JAVDWE010000006">
    <property type="protein sequence ID" value="MDR7094756.1"/>
    <property type="molecule type" value="Genomic_DNA"/>
</dbReference>
<comment type="caution">
    <text evidence="2">The sequence shown here is derived from an EMBL/GenBank/DDBJ whole genome shotgun (WGS) entry which is preliminary data.</text>
</comment>
<dbReference type="Proteomes" id="UP001265550">
    <property type="component" value="Unassembled WGS sequence"/>
</dbReference>
<gene>
    <name evidence="2" type="ORF">J2X09_002499</name>
</gene>
<dbReference type="RefSeq" id="WP_204733777.1">
    <property type="nucleotide sequence ID" value="NZ_JAVDWE010000006.1"/>
</dbReference>
<dbReference type="CDD" id="cd03453">
    <property type="entry name" value="SAV4209_like"/>
    <property type="match status" value="1"/>
</dbReference>
<evidence type="ECO:0000313" key="2">
    <source>
        <dbReference type="EMBL" id="MDR7094756.1"/>
    </source>
</evidence>
<keyword evidence="3" id="KW-1185">Reference proteome</keyword>
<dbReference type="InterPro" id="IPR002539">
    <property type="entry name" value="MaoC-like_dom"/>
</dbReference>
<evidence type="ECO:0000313" key="3">
    <source>
        <dbReference type="Proteomes" id="UP001265550"/>
    </source>
</evidence>
<feature type="domain" description="MaoC-like" evidence="1">
    <location>
        <begin position="18"/>
        <end position="116"/>
    </location>
</feature>
<accession>A0ABU1VBA5</accession>
<dbReference type="InterPro" id="IPR029069">
    <property type="entry name" value="HotDog_dom_sf"/>
</dbReference>
<evidence type="ECO:0000259" key="1">
    <source>
        <dbReference type="Pfam" id="PF01575"/>
    </source>
</evidence>
<dbReference type="Gene3D" id="3.10.129.10">
    <property type="entry name" value="Hotdog Thioesterase"/>
    <property type="match status" value="1"/>
</dbReference>
<proteinExistence type="predicted"/>
<dbReference type="Pfam" id="PF01575">
    <property type="entry name" value="MaoC_dehydratas"/>
    <property type="match status" value="1"/>
</dbReference>
<dbReference type="PANTHER" id="PTHR43841">
    <property type="entry name" value="3-HYDROXYACYL-THIOESTER DEHYDRATASE HTDX-RELATED"/>
    <property type="match status" value="1"/>
</dbReference>
<dbReference type="PANTHER" id="PTHR43841:SF3">
    <property type="entry name" value="(3R)-HYDROXYACYL-ACP DEHYDRATASE SUBUNIT HADB"/>
    <property type="match status" value="1"/>
</dbReference>
<name>A0ABU1VBA5_9BURK</name>
<reference evidence="2 3" key="1">
    <citation type="submission" date="2023-07" db="EMBL/GenBank/DDBJ databases">
        <title>Sorghum-associated microbial communities from plants grown in Nebraska, USA.</title>
        <authorList>
            <person name="Schachtman D."/>
        </authorList>
    </citation>
    <scope>NUCLEOTIDE SEQUENCE [LARGE SCALE GENOMIC DNA]</scope>
    <source>
        <strain evidence="2 3">BE240</strain>
    </source>
</reference>
<dbReference type="SUPFAM" id="SSF54637">
    <property type="entry name" value="Thioesterase/thiol ester dehydrase-isomerase"/>
    <property type="match status" value="1"/>
</dbReference>
<sequence length="135" mass="14404">MTTSIKVGDRLPALQLPPVDRATLALFGGASGDHNPIHIDLDFARRSGMPDVFAQGMLGMAWVGRLITQWAPQSRLRKYDARFAGITHLGNAITCTGEVVELLDIDGEACARVAVSSSNQYGQNKIVGEAIVALA</sequence>